<evidence type="ECO:0000313" key="8">
    <source>
        <dbReference type="Proteomes" id="UP000076128"/>
    </source>
</evidence>
<dbReference type="AlphaFoldDB" id="A0A165SHF8"/>
<dbReference type="KEGG" id="daa:AKL17_0860"/>
<keyword evidence="8" id="KW-1185">Reference proteome</keyword>
<evidence type="ECO:0000256" key="4">
    <source>
        <dbReference type="ARBA" id="ARBA00038306"/>
    </source>
</evidence>
<evidence type="ECO:0000259" key="6">
    <source>
        <dbReference type="Pfam" id="PF13505"/>
    </source>
</evidence>
<proteinExistence type="inferred from homology"/>
<sequence>MTLSKYSLPLLAAAGATLALPALAGGLTEPVYEAAPVYAPAPVAAPSNWAGGYAGVFLGYADDDVDITDDAGLSPDSQPNPTGGLVGLTGGYNFQSGNWVYGVEADIAKANLSDNGSFDLSTDEYDVEINSMATLRGRIGYDMGRWMPYATVGFAAADADYAFESGGTTVYDDNNTMTGYSAGFGAEYAINDNWSAKGEYLYTNLEGRFQAGGLGESADVDHEIHAVRAGLNYRF</sequence>
<organism evidence="7 8">
    <name type="scientific">Frigidibacter mobilis</name>
    <dbReference type="NCBI Taxonomy" id="1335048"/>
    <lineage>
        <taxon>Bacteria</taxon>
        <taxon>Pseudomonadati</taxon>
        <taxon>Pseudomonadota</taxon>
        <taxon>Alphaproteobacteria</taxon>
        <taxon>Rhodobacterales</taxon>
        <taxon>Paracoccaceae</taxon>
        <taxon>Frigidibacter</taxon>
    </lineage>
</organism>
<feature type="signal peptide" evidence="5">
    <location>
        <begin position="1"/>
        <end position="24"/>
    </location>
</feature>
<evidence type="ECO:0000256" key="5">
    <source>
        <dbReference type="SAM" id="SignalP"/>
    </source>
</evidence>
<comment type="similarity">
    <text evidence="4">Belongs to the Omp25/RopB family.</text>
</comment>
<dbReference type="Proteomes" id="UP000076128">
    <property type="component" value="Chromosome"/>
</dbReference>
<dbReference type="InterPro" id="IPR051692">
    <property type="entry name" value="OMP-like"/>
</dbReference>
<name>A0A165SHF8_9RHOB</name>
<dbReference type="PANTHER" id="PTHR34001:SF3">
    <property type="entry name" value="BLL7405 PROTEIN"/>
    <property type="match status" value="1"/>
</dbReference>
<feature type="chain" id="PRO_5007866474" evidence="5">
    <location>
        <begin position="25"/>
        <end position="235"/>
    </location>
</feature>
<dbReference type="Pfam" id="PF13505">
    <property type="entry name" value="OMP_b-brl"/>
    <property type="match status" value="1"/>
</dbReference>
<dbReference type="SUPFAM" id="SSF56925">
    <property type="entry name" value="OMPA-like"/>
    <property type="match status" value="1"/>
</dbReference>
<evidence type="ECO:0000256" key="2">
    <source>
        <dbReference type="ARBA" id="ARBA00022729"/>
    </source>
</evidence>
<dbReference type="EMBL" id="CP012661">
    <property type="protein sequence ID" value="AMY68119.1"/>
    <property type="molecule type" value="Genomic_DNA"/>
</dbReference>
<evidence type="ECO:0000256" key="1">
    <source>
        <dbReference type="ARBA" id="ARBA00004370"/>
    </source>
</evidence>
<dbReference type="OrthoDB" id="268975at2"/>
<comment type="subcellular location">
    <subcellularLocation>
        <location evidence="1">Membrane</location>
    </subcellularLocation>
</comment>
<dbReference type="GO" id="GO:0016020">
    <property type="term" value="C:membrane"/>
    <property type="evidence" value="ECO:0007669"/>
    <property type="project" value="UniProtKB-SubCell"/>
</dbReference>
<dbReference type="STRING" id="1335048.AKL17_0860"/>
<dbReference type="PANTHER" id="PTHR34001">
    <property type="entry name" value="BLL7405 PROTEIN"/>
    <property type="match status" value="1"/>
</dbReference>
<reference evidence="7 8" key="1">
    <citation type="submission" date="2015-09" db="EMBL/GenBank/DDBJ databases">
        <title>Complete genome sequence of Defluviimonas alba cai42t isolated from an oilfield in Xinjiang.</title>
        <authorList>
            <person name="Geng S."/>
            <person name="Pan X."/>
            <person name="Wu X."/>
        </authorList>
    </citation>
    <scope>NUCLEOTIDE SEQUENCE [LARGE SCALE GENOMIC DNA]</scope>
    <source>
        <strain evidence="8">cai42</strain>
    </source>
</reference>
<dbReference type="InterPro" id="IPR027385">
    <property type="entry name" value="Beta-barrel_OMP"/>
</dbReference>
<feature type="domain" description="Outer membrane protein beta-barrel" evidence="6">
    <location>
        <begin position="39"/>
        <end position="235"/>
    </location>
</feature>
<keyword evidence="3" id="KW-0472">Membrane</keyword>
<keyword evidence="2 5" id="KW-0732">Signal</keyword>
<protein>
    <submittedName>
        <fullName evidence="7">Putative outer-membrane protein</fullName>
    </submittedName>
</protein>
<dbReference type="RefSeq" id="WP_066809998.1">
    <property type="nucleotide sequence ID" value="NZ_CP012661.1"/>
</dbReference>
<dbReference type="Gene3D" id="2.40.160.20">
    <property type="match status" value="1"/>
</dbReference>
<dbReference type="InterPro" id="IPR011250">
    <property type="entry name" value="OMP/PagP_B-barrel"/>
</dbReference>
<evidence type="ECO:0000313" key="7">
    <source>
        <dbReference type="EMBL" id="AMY68119.1"/>
    </source>
</evidence>
<accession>A0A165SHF8</accession>
<evidence type="ECO:0000256" key="3">
    <source>
        <dbReference type="ARBA" id="ARBA00023136"/>
    </source>
</evidence>
<gene>
    <name evidence="7" type="ORF">AKL17_0860</name>
</gene>